<dbReference type="AlphaFoldDB" id="A0AAD9EGF3"/>
<proteinExistence type="predicted"/>
<comment type="caution">
    <text evidence="2">The sequence shown here is derived from an EMBL/GenBank/DDBJ whole genome shotgun (WGS) entry which is preliminary data.</text>
</comment>
<dbReference type="Proteomes" id="UP001243330">
    <property type="component" value="Unassembled WGS sequence"/>
</dbReference>
<keyword evidence="1" id="KW-0472">Membrane</keyword>
<keyword evidence="1" id="KW-1133">Transmembrane helix</keyword>
<dbReference type="EMBL" id="JAQOWY010000197">
    <property type="protein sequence ID" value="KAK1847605.1"/>
    <property type="molecule type" value="Genomic_DNA"/>
</dbReference>
<feature type="transmembrane region" description="Helical" evidence="1">
    <location>
        <begin position="20"/>
        <end position="45"/>
    </location>
</feature>
<accession>A0AAD9EGF3</accession>
<evidence type="ECO:0000256" key="1">
    <source>
        <dbReference type="SAM" id="Phobius"/>
    </source>
</evidence>
<name>A0AAD9EGF3_9PEZI</name>
<gene>
    <name evidence="2" type="ORF">CCHR01_09757</name>
</gene>
<organism evidence="2 3">
    <name type="scientific">Colletotrichum chrysophilum</name>
    <dbReference type="NCBI Taxonomy" id="1836956"/>
    <lineage>
        <taxon>Eukaryota</taxon>
        <taxon>Fungi</taxon>
        <taxon>Dikarya</taxon>
        <taxon>Ascomycota</taxon>
        <taxon>Pezizomycotina</taxon>
        <taxon>Sordariomycetes</taxon>
        <taxon>Hypocreomycetidae</taxon>
        <taxon>Glomerellales</taxon>
        <taxon>Glomerellaceae</taxon>
        <taxon>Colletotrichum</taxon>
        <taxon>Colletotrichum gloeosporioides species complex</taxon>
    </lineage>
</organism>
<evidence type="ECO:0000313" key="2">
    <source>
        <dbReference type="EMBL" id="KAK1847605.1"/>
    </source>
</evidence>
<protein>
    <submittedName>
        <fullName evidence="2">Uncharacterized protein</fullName>
    </submittedName>
</protein>
<evidence type="ECO:0000313" key="3">
    <source>
        <dbReference type="Proteomes" id="UP001243330"/>
    </source>
</evidence>
<keyword evidence="1" id="KW-0812">Transmembrane</keyword>
<keyword evidence="3" id="KW-1185">Reference proteome</keyword>
<sequence>MMTDCEGPSDPSDMSDPDVSGIGVSIGFVGTGCLMILLLIIYYVFFFDPKLDPLRDPGQAMKKQKRPNTIDVAVLRRVRWALFTVGVSFTWLLDERKDASIERGFNKVWWLLSDHLYRWTERNGVPLTKF</sequence>
<reference evidence="2" key="1">
    <citation type="submission" date="2023-01" db="EMBL/GenBank/DDBJ databases">
        <title>Colletotrichum chrysophilum M932 genome sequence.</title>
        <authorList>
            <person name="Baroncelli R."/>
        </authorList>
    </citation>
    <scope>NUCLEOTIDE SEQUENCE</scope>
    <source>
        <strain evidence="2">M932</strain>
    </source>
</reference>